<evidence type="ECO:0000256" key="1">
    <source>
        <dbReference type="SAM" id="MobiDB-lite"/>
    </source>
</evidence>
<protein>
    <recommendedName>
        <fullName evidence="4">Secreted protein</fullName>
    </recommendedName>
</protein>
<gene>
    <name evidence="2" type="ORF">HNQ97_006033</name>
</gene>
<comment type="caution">
    <text evidence="2">The sequence shown here is derived from an EMBL/GenBank/DDBJ whole genome shotgun (WGS) entry which is preliminary data.</text>
</comment>
<dbReference type="RefSeq" id="WP_182575933.1">
    <property type="nucleotide sequence ID" value="NZ_JACJHY010000045.1"/>
</dbReference>
<keyword evidence="3" id="KW-1185">Reference proteome</keyword>
<feature type="compositionally biased region" description="Polar residues" evidence="1">
    <location>
        <begin position="24"/>
        <end position="34"/>
    </location>
</feature>
<reference evidence="2 3" key="1">
    <citation type="submission" date="2020-08" db="EMBL/GenBank/DDBJ databases">
        <title>Genomic Encyclopedia of Type Strains, Phase IV (KMG-IV): sequencing the most valuable type-strain genomes for metagenomic binning, comparative biology and taxonomic classification.</title>
        <authorList>
            <person name="Goeker M."/>
        </authorList>
    </citation>
    <scope>NUCLEOTIDE SEQUENCE [LARGE SCALE GENOMIC DNA]</scope>
    <source>
        <strain evidence="2 3">DSM 17455</strain>
    </source>
</reference>
<name>A0ABR6CHC2_9HYPH</name>
<accession>A0ABR6CHC2</accession>
<dbReference type="Proteomes" id="UP000587524">
    <property type="component" value="Unassembled WGS sequence"/>
</dbReference>
<dbReference type="EMBL" id="JACJHZ010000045">
    <property type="protein sequence ID" value="MBA9023998.1"/>
    <property type="molecule type" value="Genomic_DNA"/>
</dbReference>
<evidence type="ECO:0000313" key="2">
    <source>
        <dbReference type="EMBL" id="MBA9023998.1"/>
    </source>
</evidence>
<proteinExistence type="predicted"/>
<organism evidence="2 3">
    <name type="scientific">Aminobacter ciceronei</name>
    <dbReference type="NCBI Taxonomy" id="150723"/>
    <lineage>
        <taxon>Bacteria</taxon>
        <taxon>Pseudomonadati</taxon>
        <taxon>Pseudomonadota</taxon>
        <taxon>Alphaproteobacteria</taxon>
        <taxon>Hyphomicrobiales</taxon>
        <taxon>Phyllobacteriaceae</taxon>
        <taxon>Aminobacter</taxon>
    </lineage>
</organism>
<evidence type="ECO:0008006" key="4">
    <source>
        <dbReference type="Google" id="ProtNLM"/>
    </source>
</evidence>
<evidence type="ECO:0000313" key="3">
    <source>
        <dbReference type="Proteomes" id="UP000587524"/>
    </source>
</evidence>
<sequence length="183" mass="19807">MSTALWTWAWAKGVVSAAKPSLQPKASTSKTTIARNGRGPTITVINRNSPSSANGAEGFSFHMGDQRHNSLSNRPEQAAIALNLLAHVGQCTCELHEARELCFTSRLLSESHLVMTAISRVWASMTFWAGCSPICYRRSLAWHLPFRADVAAVGLRDLVVLGMATRRIVGRVVVGPGFTTSNS</sequence>
<feature type="region of interest" description="Disordered" evidence="1">
    <location>
        <begin position="21"/>
        <end position="50"/>
    </location>
</feature>